<accession>A0A0E9RU33</accession>
<dbReference type="EMBL" id="GBXM01075931">
    <property type="protein sequence ID" value="JAH32646.1"/>
    <property type="molecule type" value="Transcribed_RNA"/>
</dbReference>
<sequence>MYYTGTSLNRPIENLMSLYPSILYSSPFYSPSHVSVILTMS</sequence>
<protein>
    <submittedName>
        <fullName evidence="1">Uncharacterized protein</fullName>
    </submittedName>
</protein>
<name>A0A0E9RU33_ANGAN</name>
<organism evidence="1">
    <name type="scientific">Anguilla anguilla</name>
    <name type="common">European freshwater eel</name>
    <name type="synonym">Muraena anguilla</name>
    <dbReference type="NCBI Taxonomy" id="7936"/>
    <lineage>
        <taxon>Eukaryota</taxon>
        <taxon>Metazoa</taxon>
        <taxon>Chordata</taxon>
        <taxon>Craniata</taxon>
        <taxon>Vertebrata</taxon>
        <taxon>Euteleostomi</taxon>
        <taxon>Actinopterygii</taxon>
        <taxon>Neopterygii</taxon>
        <taxon>Teleostei</taxon>
        <taxon>Anguilliformes</taxon>
        <taxon>Anguillidae</taxon>
        <taxon>Anguilla</taxon>
    </lineage>
</organism>
<reference evidence="1" key="2">
    <citation type="journal article" date="2015" name="Fish Shellfish Immunol.">
        <title>Early steps in the European eel (Anguilla anguilla)-Vibrio vulnificus interaction in the gills: Role of the RtxA13 toxin.</title>
        <authorList>
            <person name="Callol A."/>
            <person name="Pajuelo D."/>
            <person name="Ebbesson L."/>
            <person name="Teles M."/>
            <person name="MacKenzie S."/>
            <person name="Amaro C."/>
        </authorList>
    </citation>
    <scope>NUCLEOTIDE SEQUENCE</scope>
</reference>
<dbReference type="AlphaFoldDB" id="A0A0E9RU33"/>
<reference evidence="1" key="1">
    <citation type="submission" date="2014-11" db="EMBL/GenBank/DDBJ databases">
        <authorList>
            <person name="Amaro Gonzalez C."/>
        </authorList>
    </citation>
    <scope>NUCLEOTIDE SEQUENCE</scope>
</reference>
<proteinExistence type="predicted"/>
<evidence type="ECO:0000313" key="1">
    <source>
        <dbReference type="EMBL" id="JAH32646.1"/>
    </source>
</evidence>